<keyword evidence="2 5" id="KW-0238">DNA-binding</keyword>
<evidence type="ECO:0000256" key="2">
    <source>
        <dbReference type="ARBA" id="ARBA00023125"/>
    </source>
</evidence>
<evidence type="ECO:0000313" key="6">
    <source>
        <dbReference type="EMBL" id="NME44006.1"/>
    </source>
</evidence>
<dbReference type="SMART" id="SM01134">
    <property type="entry name" value="DeoRC"/>
    <property type="match status" value="1"/>
</dbReference>
<dbReference type="RefSeq" id="WP_117446818.1">
    <property type="nucleotide sequence ID" value="NZ_CALCIP010000047.1"/>
</dbReference>
<dbReference type="InterPro" id="IPR036390">
    <property type="entry name" value="WH_DNA-bd_sf"/>
</dbReference>
<dbReference type="GO" id="GO:0003700">
    <property type="term" value="F:DNA-binding transcription factor activity"/>
    <property type="evidence" value="ECO:0007669"/>
    <property type="project" value="InterPro"/>
</dbReference>
<evidence type="ECO:0000259" key="4">
    <source>
        <dbReference type="PROSITE" id="PS51000"/>
    </source>
</evidence>
<keyword evidence="3" id="KW-0804">Transcription</keyword>
<dbReference type="PROSITE" id="PS00894">
    <property type="entry name" value="HTH_DEOR_1"/>
    <property type="match status" value="1"/>
</dbReference>
<dbReference type="Proteomes" id="UP000540014">
    <property type="component" value="Unassembled WGS sequence"/>
</dbReference>
<dbReference type="Proteomes" id="UP000260721">
    <property type="component" value="Unassembled WGS sequence"/>
</dbReference>
<sequence>MKMSKEIVDARRKKIMEKIQIQGKVNVEELAKELNVAPLTIRRDLQYWEDMGAVIRYYGGARLIQSFVDNNQIKDNNEPYKHAIAKYAANLVEEGDTIFINTSSTALLMLRYIHDKHVTVITNNGKALFIDHDPKITVVLTGGEIRYPKESMVGDFALNNVNRVSADKSFLGCSGIDAEIGMTTAILPEVSINEAMISRCTGKKILLADATKVANIHQFSVAKADVFDLLITDFRVQKEQLEDFKYTSLAIQTVHPFYGYQSIDQQR</sequence>
<evidence type="ECO:0000313" key="8">
    <source>
        <dbReference type="Proteomes" id="UP000260721"/>
    </source>
</evidence>
<dbReference type="Pfam" id="PF00455">
    <property type="entry name" value="DeoRC"/>
    <property type="match status" value="1"/>
</dbReference>
<dbReference type="InterPro" id="IPR037171">
    <property type="entry name" value="NagB/RpiA_transferase-like"/>
</dbReference>
<dbReference type="SUPFAM" id="SSF46785">
    <property type="entry name" value="Winged helix' DNA-binding domain"/>
    <property type="match status" value="1"/>
</dbReference>
<keyword evidence="1" id="KW-0805">Transcription regulation</keyword>
<dbReference type="EMBL" id="JABAFR010000006">
    <property type="protein sequence ID" value="NME44006.1"/>
    <property type="molecule type" value="Genomic_DNA"/>
</dbReference>
<name>A0A3E3DZN3_9FIRM</name>
<dbReference type="EMBL" id="QUSK01000022">
    <property type="protein sequence ID" value="RGD74747.1"/>
    <property type="molecule type" value="Genomic_DNA"/>
</dbReference>
<dbReference type="PROSITE" id="PS51000">
    <property type="entry name" value="HTH_DEOR_2"/>
    <property type="match status" value="1"/>
</dbReference>
<dbReference type="InterPro" id="IPR001034">
    <property type="entry name" value="DeoR_HTH"/>
</dbReference>
<feature type="domain" description="HTH deoR-type" evidence="4">
    <location>
        <begin position="8"/>
        <end position="63"/>
    </location>
</feature>
<dbReference type="Gene3D" id="3.40.50.1360">
    <property type="match status" value="1"/>
</dbReference>
<dbReference type="InterPro" id="IPR050313">
    <property type="entry name" value="Carb_Metab_HTH_regulators"/>
</dbReference>
<dbReference type="Pfam" id="PF08220">
    <property type="entry name" value="HTH_DeoR"/>
    <property type="match status" value="1"/>
</dbReference>
<organism evidence="7 8">
    <name type="scientific">Faecalicoccus pleomorphus</name>
    <dbReference type="NCBI Taxonomy" id="1323"/>
    <lineage>
        <taxon>Bacteria</taxon>
        <taxon>Bacillati</taxon>
        <taxon>Bacillota</taxon>
        <taxon>Erysipelotrichia</taxon>
        <taxon>Erysipelotrichales</taxon>
        <taxon>Erysipelotrichaceae</taxon>
        <taxon>Faecalicoccus</taxon>
    </lineage>
</organism>
<comment type="caution">
    <text evidence="7">The sequence shown here is derived from an EMBL/GenBank/DDBJ whole genome shotgun (WGS) entry which is preliminary data.</text>
</comment>
<dbReference type="InterPro" id="IPR014036">
    <property type="entry name" value="DeoR-like_C"/>
</dbReference>
<reference evidence="5" key="3">
    <citation type="submission" date="2023-01" db="EMBL/GenBank/DDBJ databases">
        <title>Human gut microbiome strain richness.</title>
        <authorList>
            <person name="Chen-Liaw A."/>
        </authorList>
    </citation>
    <scope>NUCLEOTIDE SEQUENCE</scope>
    <source>
        <strain evidence="5">D8_m1001271B151109d0_201107</strain>
    </source>
</reference>
<dbReference type="GO" id="GO:0003677">
    <property type="term" value="F:DNA binding"/>
    <property type="evidence" value="ECO:0007669"/>
    <property type="project" value="UniProtKB-KW"/>
</dbReference>
<dbReference type="SUPFAM" id="SSF100950">
    <property type="entry name" value="NagB/RpiA/CoA transferase-like"/>
    <property type="match status" value="1"/>
</dbReference>
<accession>A0A3E3DZN3</accession>
<dbReference type="PANTHER" id="PTHR30363:SF46">
    <property type="entry name" value="LYSR FAMILY TRANSCRIPTIONAL REGULATOR"/>
    <property type="match status" value="1"/>
</dbReference>
<evidence type="ECO:0000313" key="9">
    <source>
        <dbReference type="Proteomes" id="UP000540014"/>
    </source>
</evidence>
<evidence type="ECO:0000256" key="3">
    <source>
        <dbReference type="ARBA" id="ARBA00023163"/>
    </source>
</evidence>
<proteinExistence type="predicted"/>
<reference evidence="6 9" key="2">
    <citation type="submission" date="2020-04" db="EMBL/GenBank/DDBJ databases">
        <authorList>
            <person name="Hitch T.C.A."/>
            <person name="Wylensek D."/>
            <person name="Clavel T."/>
        </authorList>
    </citation>
    <scope>NUCLEOTIDE SEQUENCE [LARGE SCALE GENOMIC DNA]</scope>
    <source>
        <strain evidence="6 9">BSM-383-APC-22F</strain>
    </source>
</reference>
<dbReference type="Gene3D" id="1.10.10.10">
    <property type="entry name" value="Winged helix-like DNA-binding domain superfamily/Winged helix DNA-binding domain"/>
    <property type="match status" value="1"/>
</dbReference>
<dbReference type="EMBL" id="JAQLXO010000017">
    <property type="protein sequence ID" value="MDB7982938.1"/>
    <property type="molecule type" value="Genomic_DNA"/>
</dbReference>
<evidence type="ECO:0000256" key="1">
    <source>
        <dbReference type="ARBA" id="ARBA00023015"/>
    </source>
</evidence>
<protein>
    <submittedName>
        <fullName evidence="5">DeoR/GlpR family DNA-binding transcription regulator</fullName>
    </submittedName>
    <submittedName>
        <fullName evidence="7">DeoR/GlpR transcriptional regulator</fullName>
    </submittedName>
</protein>
<dbReference type="InterPro" id="IPR036388">
    <property type="entry name" value="WH-like_DNA-bd_sf"/>
</dbReference>
<dbReference type="InterPro" id="IPR018356">
    <property type="entry name" value="Tscrpt_reg_HTH_DeoR_CS"/>
</dbReference>
<dbReference type="PANTHER" id="PTHR30363">
    <property type="entry name" value="HTH-TYPE TRANSCRIPTIONAL REGULATOR SRLR-RELATED"/>
    <property type="match status" value="1"/>
</dbReference>
<evidence type="ECO:0000313" key="7">
    <source>
        <dbReference type="EMBL" id="RGD74747.1"/>
    </source>
</evidence>
<dbReference type="STRING" id="1123313.GCA_000420345_01238"/>
<dbReference type="Proteomes" id="UP001212981">
    <property type="component" value="Unassembled WGS sequence"/>
</dbReference>
<gene>
    <name evidence="7" type="ORF">DXC78_09565</name>
    <name evidence="6" type="ORF">HF861_03800</name>
    <name evidence="5" type="ORF">PND82_08935</name>
</gene>
<reference evidence="7 8" key="1">
    <citation type="submission" date="2018-08" db="EMBL/GenBank/DDBJ databases">
        <title>A genome reference for cultivated species of the human gut microbiota.</title>
        <authorList>
            <person name="Zou Y."/>
            <person name="Xue W."/>
            <person name="Luo G."/>
        </authorList>
    </citation>
    <scope>NUCLEOTIDE SEQUENCE [LARGE SCALE GENOMIC DNA]</scope>
    <source>
        <strain evidence="7 8">TF08-11</strain>
    </source>
</reference>
<dbReference type="AlphaFoldDB" id="A0A3E3DZN3"/>
<dbReference type="PRINTS" id="PR00037">
    <property type="entry name" value="HTHLACR"/>
</dbReference>
<dbReference type="SMART" id="SM00420">
    <property type="entry name" value="HTH_DEOR"/>
    <property type="match status" value="1"/>
</dbReference>
<evidence type="ECO:0000313" key="5">
    <source>
        <dbReference type="EMBL" id="MDB7982938.1"/>
    </source>
</evidence>